<gene>
    <name evidence="1" type="ORF">CLOSAC_15000</name>
</gene>
<dbReference type="AlphaFoldDB" id="A0A1S8NDW2"/>
<accession>A0A1S8NDW2</accession>
<dbReference type="Gene3D" id="3.40.50.360">
    <property type="match status" value="1"/>
</dbReference>
<evidence type="ECO:0000313" key="2">
    <source>
        <dbReference type="Proteomes" id="UP000191154"/>
    </source>
</evidence>
<evidence type="ECO:0008006" key="3">
    <source>
        <dbReference type="Google" id="ProtNLM"/>
    </source>
</evidence>
<proteinExistence type="predicted"/>
<dbReference type="SUPFAM" id="SSF52218">
    <property type="entry name" value="Flavoproteins"/>
    <property type="match status" value="1"/>
</dbReference>
<protein>
    <recommendedName>
        <fullName evidence="3">NADPH-dependent FMN reductase</fullName>
    </recommendedName>
</protein>
<comment type="caution">
    <text evidence="1">The sequence shown here is derived from an EMBL/GenBank/DDBJ whole genome shotgun (WGS) entry which is preliminary data.</text>
</comment>
<evidence type="ECO:0000313" key="1">
    <source>
        <dbReference type="EMBL" id="OOM14620.1"/>
    </source>
</evidence>
<dbReference type="InterPro" id="IPR029039">
    <property type="entry name" value="Flavoprotein-like_sf"/>
</dbReference>
<dbReference type="Proteomes" id="UP000191154">
    <property type="component" value="Unassembled WGS sequence"/>
</dbReference>
<dbReference type="RefSeq" id="WP_077864866.1">
    <property type="nucleotide sequence ID" value="NZ_LZYZ01000002.1"/>
</dbReference>
<sequence length="216" mass="24214">MDKNILIIIGSPRCEHSNSDVISNSLKCKLINKNLNCSKIYLGKMINEKNTIIDEVNKSNVIILISPIYENSVSSIVLEFFETIFENKDRLINKNMKMFVITNSGFPEIGAGKSAITTCSLFARDMNFKWLGGINVAPGTLIDGRELGKTYKKLILALNIIVENICADKEISKEVFKLASKPFISPLIYRFAGRILKNKTIKNIGKDTFFAKALEI</sequence>
<reference evidence="1 2" key="1">
    <citation type="submission" date="2016-05" db="EMBL/GenBank/DDBJ databases">
        <title>Microbial solvent formation.</title>
        <authorList>
            <person name="Poehlein A."/>
            <person name="Montoya Solano J.D."/>
            <person name="Flitsch S."/>
            <person name="Krabben P."/>
            <person name="Duerre P."/>
            <person name="Daniel R."/>
        </authorList>
    </citation>
    <scope>NUCLEOTIDE SEQUENCE [LARGE SCALE GENOMIC DNA]</scope>
    <source>
        <strain evidence="1 2">L1-8</strain>
    </source>
</reference>
<name>A0A1S8NDW2_CLOSA</name>
<dbReference type="EMBL" id="LZYZ01000002">
    <property type="protein sequence ID" value="OOM14620.1"/>
    <property type="molecule type" value="Genomic_DNA"/>
</dbReference>
<organism evidence="1 2">
    <name type="scientific">Clostridium saccharobutylicum</name>
    <dbReference type="NCBI Taxonomy" id="169679"/>
    <lineage>
        <taxon>Bacteria</taxon>
        <taxon>Bacillati</taxon>
        <taxon>Bacillota</taxon>
        <taxon>Clostridia</taxon>
        <taxon>Eubacteriales</taxon>
        <taxon>Clostridiaceae</taxon>
        <taxon>Clostridium</taxon>
    </lineage>
</organism>